<dbReference type="Proteomes" id="UP001234178">
    <property type="component" value="Unassembled WGS sequence"/>
</dbReference>
<organism evidence="1 2">
    <name type="scientific">Daphnia magna</name>
    <dbReference type="NCBI Taxonomy" id="35525"/>
    <lineage>
        <taxon>Eukaryota</taxon>
        <taxon>Metazoa</taxon>
        <taxon>Ecdysozoa</taxon>
        <taxon>Arthropoda</taxon>
        <taxon>Crustacea</taxon>
        <taxon>Branchiopoda</taxon>
        <taxon>Diplostraca</taxon>
        <taxon>Cladocera</taxon>
        <taxon>Anomopoda</taxon>
        <taxon>Daphniidae</taxon>
        <taxon>Daphnia</taxon>
    </lineage>
</organism>
<accession>A0ABQ9ZTK8</accession>
<proteinExistence type="predicted"/>
<sequence length="99" mass="11090">MILSHLITLKIFYLSYCWDIGTFLVELFLLAPAGLADYISQTVLSLGNVFRMQELPTGVQHQSNCGTNDENISTSEFDFLGHAPAVTLLTSITRFFIEE</sequence>
<reference evidence="1 2" key="1">
    <citation type="journal article" date="2023" name="Nucleic Acids Res.">
        <title>The hologenome of Daphnia magna reveals possible DNA methylation and microbiome-mediated evolution of the host genome.</title>
        <authorList>
            <person name="Chaturvedi A."/>
            <person name="Li X."/>
            <person name="Dhandapani V."/>
            <person name="Marshall H."/>
            <person name="Kissane S."/>
            <person name="Cuenca-Cambronero M."/>
            <person name="Asole G."/>
            <person name="Calvet F."/>
            <person name="Ruiz-Romero M."/>
            <person name="Marangio P."/>
            <person name="Guigo R."/>
            <person name="Rago D."/>
            <person name="Mirbahai L."/>
            <person name="Eastwood N."/>
            <person name="Colbourne J.K."/>
            <person name="Zhou J."/>
            <person name="Mallon E."/>
            <person name="Orsini L."/>
        </authorList>
    </citation>
    <scope>NUCLEOTIDE SEQUENCE [LARGE SCALE GENOMIC DNA]</scope>
    <source>
        <strain evidence="1">LRV0_1</strain>
    </source>
</reference>
<evidence type="ECO:0000313" key="1">
    <source>
        <dbReference type="EMBL" id="KAK4016257.1"/>
    </source>
</evidence>
<keyword evidence="2" id="KW-1185">Reference proteome</keyword>
<gene>
    <name evidence="1" type="ORF">OUZ56_031206</name>
</gene>
<comment type="caution">
    <text evidence="1">The sequence shown here is derived from an EMBL/GenBank/DDBJ whole genome shotgun (WGS) entry which is preliminary data.</text>
</comment>
<evidence type="ECO:0000313" key="2">
    <source>
        <dbReference type="Proteomes" id="UP001234178"/>
    </source>
</evidence>
<dbReference type="EMBL" id="JAOYFB010000005">
    <property type="protein sequence ID" value="KAK4016257.1"/>
    <property type="molecule type" value="Genomic_DNA"/>
</dbReference>
<protein>
    <submittedName>
        <fullName evidence="1">Uncharacterized protein</fullName>
    </submittedName>
</protein>
<name>A0ABQ9ZTK8_9CRUS</name>